<feature type="region of interest" description="Disordered" evidence="6">
    <location>
        <begin position="343"/>
        <end position="362"/>
    </location>
</feature>
<proteinExistence type="inferred from homology"/>
<evidence type="ECO:0000256" key="5">
    <source>
        <dbReference type="ARBA" id="ARBA00038359"/>
    </source>
</evidence>
<feature type="transmembrane region" description="Helical" evidence="7">
    <location>
        <begin position="116"/>
        <end position="143"/>
    </location>
</feature>
<evidence type="ECO:0000259" key="8">
    <source>
        <dbReference type="Pfam" id="PF20684"/>
    </source>
</evidence>
<dbReference type="InterPro" id="IPR049326">
    <property type="entry name" value="Rhodopsin_dom_fungi"/>
</dbReference>
<feature type="transmembrane region" description="Helical" evidence="7">
    <location>
        <begin position="312"/>
        <end position="330"/>
    </location>
</feature>
<feature type="transmembrane region" description="Helical" evidence="7">
    <location>
        <begin position="238"/>
        <end position="261"/>
    </location>
</feature>
<evidence type="ECO:0000313" key="9">
    <source>
        <dbReference type="EMBL" id="RSM17879.1"/>
    </source>
</evidence>
<evidence type="ECO:0000313" key="10">
    <source>
        <dbReference type="Proteomes" id="UP000288429"/>
    </source>
</evidence>
<dbReference type="AlphaFoldDB" id="A0A428UUB8"/>
<feature type="transmembrane region" description="Helical" evidence="7">
    <location>
        <begin position="77"/>
        <end position="95"/>
    </location>
</feature>
<accession>A0A428UUB8</accession>
<comment type="subcellular location">
    <subcellularLocation>
        <location evidence="1">Membrane</location>
        <topology evidence="1">Multi-pass membrane protein</topology>
    </subcellularLocation>
</comment>
<feature type="compositionally biased region" description="Polar residues" evidence="6">
    <location>
        <begin position="345"/>
        <end position="361"/>
    </location>
</feature>
<evidence type="ECO:0000256" key="2">
    <source>
        <dbReference type="ARBA" id="ARBA00022692"/>
    </source>
</evidence>
<comment type="similarity">
    <text evidence="5">Belongs to the SAT4 family.</text>
</comment>
<evidence type="ECO:0000256" key="3">
    <source>
        <dbReference type="ARBA" id="ARBA00022989"/>
    </source>
</evidence>
<reference evidence="9 10" key="1">
    <citation type="submission" date="2017-06" db="EMBL/GenBank/DDBJ databases">
        <title>Cmopartive genomic analysis of Ambrosia Fusariam Clade fungi.</title>
        <authorList>
            <person name="Stajich J.E."/>
            <person name="Carrillo J."/>
            <person name="Kijimoto T."/>
            <person name="Eskalen A."/>
            <person name="O'Donnell K."/>
            <person name="Kasson M."/>
        </authorList>
    </citation>
    <scope>NUCLEOTIDE SEQUENCE [LARGE SCALE GENOMIC DNA]</scope>
    <source>
        <strain evidence="9 10">NRRL 20438</strain>
    </source>
</reference>
<feature type="transmembrane region" description="Helical" evidence="7">
    <location>
        <begin position="33"/>
        <end position="51"/>
    </location>
</feature>
<keyword evidence="3 7" id="KW-1133">Transmembrane helix</keyword>
<keyword evidence="4 7" id="KW-0472">Membrane</keyword>
<dbReference type="Proteomes" id="UP000288429">
    <property type="component" value="Unassembled WGS sequence"/>
</dbReference>
<evidence type="ECO:0000256" key="7">
    <source>
        <dbReference type="SAM" id="Phobius"/>
    </source>
</evidence>
<dbReference type="InterPro" id="IPR052337">
    <property type="entry name" value="SAT4-like"/>
</dbReference>
<feature type="transmembrane region" description="Helical" evidence="7">
    <location>
        <begin position="155"/>
        <end position="180"/>
    </location>
</feature>
<feature type="transmembrane region" description="Helical" evidence="7">
    <location>
        <begin position="192"/>
        <end position="218"/>
    </location>
</feature>
<evidence type="ECO:0000256" key="1">
    <source>
        <dbReference type="ARBA" id="ARBA00004141"/>
    </source>
</evidence>
<keyword evidence="2 7" id="KW-0812">Transmembrane</keyword>
<feature type="transmembrane region" description="Helical" evidence="7">
    <location>
        <begin position="273"/>
        <end position="292"/>
    </location>
</feature>
<dbReference type="GO" id="GO:0016020">
    <property type="term" value="C:membrane"/>
    <property type="evidence" value="ECO:0007669"/>
    <property type="project" value="UniProtKB-SubCell"/>
</dbReference>
<protein>
    <recommendedName>
        <fullName evidence="8">Rhodopsin domain-containing protein</fullName>
    </recommendedName>
</protein>
<keyword evidence="10" id="KW-1185">Reference proteome</keyword>
<dbReference type="PANTHER" id="PTHR33048:SF124">
    <property type="entry name" value="INTEGRAL MEMBRANE PROTEIN"/>
    <property type="match status" value="1"/>
</dbReference>
<name>A0A428UUB8_9HYPO</name>
<comment type="caution">
    <text evidence="9">The sequence shown here is derived from an EMBL/GenBank/DDBJ whole genome shotgun (WGS) entry which is preliminary data.</text>
</comment>
<dbReference type="PANTHER" id="PTHR33048">
    <property type="entry name" value="PTH11-LIKE INTEGRAL MEMBRANE PROTEIN (AFU_ORTHOLOGUE AFUA_5G11245)"/>
    <property type="match status" value="1"/>
</dbReference>
<gene>
    <name evidence="9" type="ORF">CDV31_003305</name>
</gene>
<feature type="domain" description="Rhodopsin" evidence="8">
    <location>
        <begin position="97"/>
        <end position="336"/>
    </location>
</feature>
<dbReference type="EMBL" id="NIZV01000028">
    <property type="protein sequence ID" value="RSM17879.1"/>
    <property type="molecule type" value="Genomic_DNA"/>
</dbReference>
<organism evidence="9 10">
    <name type="scientific">Fusarium ambrosium</name>
    <dbReference type="NCBI Taxonomy" id="131363"/>
    <lineage>
        <taxon>Eukaryota</taxon>
        <taxon>Fungi</taxon>
        <taxon>Dikarya</taxon>
        <taxon>Ascomycota</taxon>
        <taxon>Pezizomycotina</taxon>
        <taxon>Sordariomycetes</taxon>
        <taxon>Hypocreomycetidae</taxon>
        <taxon>Hypocreales</taxon>
        <taxon>Nectriaceae</taxon>
        <taxon>Fusarium</taxon>
        <taxon>Fusarium solani species complex</taxon>
    </lineage>
</organism>
<dbReference type="Pfam" id="PF20684">
    <property type="entry name" value="Fung_rhodopsin"/>
    <property type="match status" value="1"/>
</dbReference>
<evidence type="ECO:0000256" key="6">
    <source>
        <dbReference type="SAM" id="MobiDB-lite"/>
    </source>
</evidence>
<evidence type="ECO:0000256" key="4">
    <source>
        <dbReference type="ARBA" id="ARBA00023136"/>
    </source>
</evidence>
<sequence>MRRFGTSLPVWVAKYKYILPTESRTLAFASRDFLAPLVLFLPSDIMAYPVTNGVTTFLSPPEGYVVDFEHPKQQNALHHYLIFGILGSLALFCLVQRLYTKHFLTGSLKIDDALVCLAWLASVIMQSVQIWSISIGGLCHHAWEMPIEVFEKHMLSSYIVAPIFITCNGLSKTSLLTFYLQISPQRWFRITIWTTIVMVACYTVVIAGLLLFGCQPIRAAFDPYAFGTGTCVDLPSLYIAIAVANIVSDVVLFTIPIPMIIRLKMPTAQKIGAALMFGIGSITVATSIVRMVYLPSLLGAADIPWVAAPANVWSFVEVNLFIICGSMPTFRKFLKRFLPKWMGSSGHSHPSKPTTFDTSQSKLHRQPHTGYTQFDVVELDNFSEHKKEGVIQATVTDVESKGSGRDDTSEEAILDERAIAYTKTFQVQYSA</sequence>